<keyword evidence="2" id="KW-0378">Hydrolase</keyword>
<dbReference type="Pfam" id="PF06737">
    <property type="entry name" value="Transglycosylas"/>
    <property type="match status" value="1"/>
</dbReference>
<reference evidence="5 6" key="1">
    <citation type="submission" date="2020-12" db="EMBL/GenBank/DDBJ databases">
        <title>Streptomyces typhae sp. nov., a novel endophytic actinomycete isolated from the root of cattail pollen (Typha angustifolia L.).</title>
        <authorList>
            <person name="Peng C."/>
            <person name="Liu C."/>
        </authorList>
    </citation>
    <scope>NUCLEOTIDE SEQUENCE [LARGE SCALE GENOMIC DNA]</scope>
    <source>
        <strain evidence="5 6">JCM 4753</strain>
    </source>
</reference>
<feature type="domain" description="LysM" evidence="4">
    <location>
        <begin position="147"/>
        <end position="196"/>
    </location>
</feature>
<dbReference type="InterPro" id="IPR018392">
    <property type="entry name" value="LysM"/>
</dbReference>
<accession>A0ABS0XHZ2</accession>
<dbReference type="InterPro" id="IPR023346">
    <property type="entry name" value="Lysozyme-like_dom_sf"/>
</dbReference>
<organism evidence="5 6">
    <name type="scientific">Streptomyces flavofungini</name>
    <dbReference type="NCBI Taxonomy" id="68200"/>
    <lineage>
        <taxon>Bacteria</taxon>
        <taxon>Bacillati</taxon>
        <taxon>Actinomycetota</taxon>
        <taxon>Actinomycetes</taxon>
        <taxon>Kitasatosporales</taxon>
        <taxon>Streptomycetaceae</taxon>
        <taxon>Streptomyces</taxon>
    </lineage>
</organism>
<name>A0ABS0XHZ2_9ACTN</name>
<dbReference type="Gene3D" id="1.10.530.10">
    <property type="match status" value="1"/>
</dbReference>
<dbReference type="SUPFAM" id="SSF53955">
    <property type="entry name" value="Lysozyme-like"/>
    <property type="match status" value="1"/>
</dbReference>
<feature type="chain" id="PRO_5046975024" evidence="3">
    <location>
        <begin position="32"/>
        <end position="199"/>
    </location>
</feature>
<dbReference type="EMBL" id="JAEKOZ010000044">
    <property type="protein sequence ID" value="MBJ3812835.1"/>
    <property type="molecule type" value="Genomic_DNA"/>
</dbReference>
<evidence type="ECO:0000313" key="5">
    <source>
        <dbReference type="EMBL" id="MBJ3812835.1"/>
    </source>
</evidence>
<dbReference type="Gene3D" id="3.10.350.10">
    <property type="entry name" value="LysM domain"/>
    <property type="match status" value="1"/>
</dbReference>
<dbReference type="PROSITE" id="PS51782">
    <property type="entry name" value="LYSM"/>
    <property type="match status" value="1"/>
</dbReference>
<comment type="similarity">
    <text evidence="1">Belongs to the transglycosylase family. Rpf subfamily.</text>
</comment>
<sequence length="199" mass="21907">MHPLSNTRLRSRSVTLLAAAALSLLAPSATASPTPTPPLPGAEATRYTYDCSRAEGPWACLAHCESSGRWDANTGNNYYGGLQFYQPTWEEHGGLAYAPRADLATREQQIKIAQNVLRNQGWKAWPVCSKKVKEAKLDGYALLPVRITHVVKRGETLSSIARRHHLKGGWKTLYKANRKIVGPQPDRLSPGTVLLIPDK</sequence>
<dbReference type="CDD" id="cd13925">
    <property type="entry name" value="RPF"/>
    <property type="match status" value="1"/>
</dbReference>
<evidence type="ECO:0000256" key="2">
    <source>
        <dbReference type="ARBA" id="ARBA00022801"/>
    </source>
</evidence>
<evidence type="ECO:0000259" key="4">
    <source>
        <dbReference type="PROSITE" id="PS51782"/>
    </source>
</evidence>
<gene>
    <name evidence="5" type="ORF">JGB26_38195</name>
</gene>
<dbReference type="InterPro" id="IPR036779">
    <property type="entry name" value="LysM_dom_sf"/>
</dbReference>
<dbReference type="CDD" id="cd00118">
    <property type="entry name" value="LysM"/>
    <property type="match status" value="1"/>
</dbReference>
<proteinExistence type="inferred from homology"/>
<keyword evidence="3" id="KW-0732">Signal</keyword>
<feature type="signal peptide" evidence="3">
    <location>
        <begin position="1"/>
        <end position="31"/>
    </location>
</feature>
<dbReference type="InterPro" id="IPR010618">
    <property type="entry name" value="RPF"/>
</dbReference>
<dbReference type="SUPFAM" id="SSF54106">
    <property type="entry name" value="LysM domain"/>
    <property type="match status" value="1"/>
</dbReference>
<evidence type="ECO:0000256" key="1">
    <source>
        <dbReference type="ARBA" id="ARBA00010830"/>
    </source>
</evidence>
<dbReference type="Pfam" id="PF01476">
    <property type="entry name" value="LysM"/>
    <property type="match status" value="1"/>
</dbReference>
<evidence type="ECO:0000256" key="3">
    <source>
        <dbReference type="SAM" id="SignalP"/>
    </source>
</evidence>
<dbReference type="Proteomes" id="UP000634780">
    <property type="component" value="Unassembled WGS sequence"/>
</dbReference>
<protein>
    <submittedName>
        <fullName evidence="5">LysM peptidoglycan-binding domain-containing protein</fullName>
    </submittedName>
</protein>
<dbReference type="SMART" id="SM00257">
    <property type="entry name" value="LysM"/>
    <property type="match status" value="1"/>
</dbReference>
<evidence type="ECO:0000313" key="6">
    <source>
        <dbReference type="Proteomes" id="UP000634780"/>
    </source>
</evidence>
<keyword evidence="6" id="KW-1185">Reference proteome</keyword>
<comment type="caution">
    <text evidence="5">The sequence shown here is derived from an EMBL/GenBank/DDBJ whole genome shotgun (WGS) entry which is preliminary data.</text>
</comment>